<dbReference type="RefSeq" id="WP_307240014.1">
    <property type="nucleotide sequence ID" value="NZ_JAUSUZ010000001.1"/>
</dbReference>
<name>A0AAE3VZ90_9ACTN</name>
<feature type="transmembrane region" description="Helical" evidence="1">
    <location>
        <begin position="38"/>
        <end position="58"/>
    </location>
</feature>
<evidence type="ECO:0000313" key="2">
    <source>
        <dbReference type="EMBL" id="MDQ0366576.1"/>
    </source>
</evidence>
<sequence length="238" mass="24988">MDLHSRMQRLGGTIEEPSAAAIEGDLARGRKAVRRRRAARVATGSAVGVAAIATAFALTVTGPAGTPPATVPAPALAEASASGVQLVAYSGEQPEGFTIDKVPQGYTVQTQNEHALVLAPEQLPSVRLSDVPDSVLDNPQAFIYKIAVYLAGPEAVPGDSEKISVGGKNALFHLDAPRTSEGEREPGARYFITVAPSVHMVVQFWPDMKLTEVQMTEIAGGIDVAPETVAAYVAERGY</sequence>
<dbReference type="EMBL" id="JAUSUZ010000001">
    <property type="protein sequence ID" value="MDQ0366576.1"/>
    <property type="molecule type" value="Genomic_DNA"/>
</dbReference>
<proteinExistence type="predicted"/>
<keyword evidence="1" id="KW-1133">Transmembrane helix</keyword>
<keyword evidence="1" id="KW-0812">Transmembrane</keyword>
<dbReference type="Proteomes" id="UP001240236">
    <property type="component" value="Unassembled WGS sequence"/>
</dbReference>
<evidence type="ECO:0000256" key="1">
    <source>
        <dbReference type="SAM" id="Phobius"/>
    </source>
</evidence>
<comment type="caution">
    <text evidence="2">The sequence shown here is derived from an EMBL/GenBank/DDBJ whole genome shotgun (WGS) entry which is preliminary data.</text>
</comment>
<reference evidence="2 3" key="1">
    <citation type="submission" date="2023-07" db="EMBL/GenBank/DDBJ databases">
        <title>Sequencing the genomes of 1000 actinobacteria strains.</title>
        <authorList>
            <person name="Klenk H.-P."/>
        </authorList>
    </citation>
    <scope>NUCLEOTIDE SEQUENCE [LARGE SCALE GENOMIC DNA]</scope>
    <source>
        <strain evidence="2 3">DSM 44709</strain>
    </source>
</reference>
<organism evidence="2 3">
    <name type="scientific">Catenuloplanes indicus</name>
    <dbReference type="NCBI Taxonomy" id="137267"/>
    <lineage>
        <taxon>Bacteria</taxon>
        <taxon>Bacillati</taxon>
        <taxon>Actinomycetota</taxon>
        <taxon>Actinomycetes</taxon>
        <taxon>Micromonosporales</taxon>
        <taxon>Micromonosporaceae</taxon>
        <taxon>Catenuloplanes</taxon>
    </lineage>
</organism>
<keyword evidence="3" id="KW-1185">Reference proteome</keyword>
<gene>
    <name evidence="2" type="ORF">J2S42_003245</name>
</gene>
<keyword evidence="1" id="KW-0472">Membrane</keyword>
<evidence type="ECO:0000313" key="3">
    <source>
        <dbReference type="Proteomes" id="UP001240236"/>
    </source>
</evidence>
<protein>
    <submittedName>
        <fullName evidence="2">Uncharacterized protein</fullName>
    </submittedName>
</protein>
<accession>A0AAE3VZ90</accession>
<dbReference type="AlphaFoldDB" id="A0AAE3VZ90"/>